<feature type="transmembrane region" description="Helical" evidence="6">
    <location>
        <begin position="71"/>
        <end position="91"/>
    </location>
</feature>
<evidence type="ECO:0000256" key="5">
    <source>
        <dbReference type="ARBA" id="ARBA00023136"/>
    </source>
</evidence>
<evidence type="ECO:0000256" key="6">
    <source>
        <dbReference type="RuleBase" id="RU363041"/>
    </source>
</evidence>
<comment type="caution">
    <text evidence="7">The sequence shown here is derived from an EMBL/GenBank/DDBJ whole genome shotgun (WGS) entry which is preliminary data.</text>
</comment>
<gene>
    <name evidence="7" type="ORF">A6M21_03100</name>
</gene>
<keyword evidence="6" id="KW-1003">Cell membrane</keyword>
<feature type="transmembrane region" description="Helical" evidence="6">
    <location>
        <begin position="196"/>
        <end position="218"/>
    </location>
</feature>
<evidence type="ECO:0000256" key="1">
    <source>
        <dbReference type="ARBA" id="ARBA00004141"/>
    </source>
</evidence>
<dbReference type="PANTHER" id="PTHR43701">
    <property type="entry name" value="MEMBRANE TRANSPORTER PROTEIN MJ0441-RELATED"/>
    <property type="match status" value="1"/>
</dbReference>
<evidence type="ECO:0000256" key="3">
    <source>
        <dbReference type="ARBA" id="ARBA00022692"/>
    </source>
</evidence>
<evidence type="ECO:0000313" key="8">
    <source>
        <dbReference type="Proteomes" id="UP000078532"/>
    </source>
</evidence>
<organism evidence="7 8">
    <name type="scientific">Desulfotomaculum copahuensis</name>
    <dbReference type="NCBI Taxonomy" id="1838280"/>
    <lineage>
        <taxon>Bacteria</taxon>
        <taxon>Bacillati</taxon>
        <taxon>Bacillota</taxon>
        <taxon>Clostridia</taxon>
        <taxon>Eubacteriales</taxon>
        <taxon>Desulfotomaculaceae</taxon>
        <taxon>Desulfotomaculum</taxon>
    </lineage>
</organism>
<feature type="transmembrane region" description="Helical" evidence="6">
    <location>
        <begin position="255"/>
        <end position="273"/>
    </location>
</feature>
<feature type="transmembrane region" description="Helical" evidence="6">
    <location>
        <begin position="7"/>
        <end position="35"/>
    </location>
</feature>
<sequence>MPVLLPVAGLAIGILVSLMGGGGGIFYIIILTGLFHLPVPIAASTSLATIIPTTLMAFSSHYRQGNIKVNVALWLILGAVAGAVIGSYSSAWIPPAYQTKILGLILLAILVPMLKRKKQSGVNTPQTSVADGETGHDRETYTTTVDTVSSARAFSQHLLAVFYGLFGGIMSGMVGISGTPPILAGLYALGFKAKEVVGTSLMVLLAIGITGFIAHFAIGLINWQIVILLGVGTVTGAFIGPLLLNRIDTDVLEKFYEPFFFLLVGFFGLYELLV</sequence>
<dbReference type="InterPro" id="IPR051598">
    <property type="entry name" value="TSUP/Inactive_protease-like"/>
</dbReference>
<protein>
    <recommendedName>
        <fullName evidence="6">Probable membrane transporter protein</fullName>
    </recommendedName>
</protein>
<dbReference type="AlphaFoldDB" id="A0A1B7LIZ5"/>
<dbReference type="EMBL" id="LYVF01000013">
    <property type="protein sequence ID" value="OAT86550.1"/>
    <property type="molecule type" value="Genomic_DNA"/>
</dbReference>
<feature type="transmembrane region" description="Helical" evidence="6">
    <location>
        <begin position="41"/>
        <end position="59"/>
    </location>
</feature>
<dbReference type="Proteomes" id="UP000078532">
    <property type="component" value="Unassembled WGS sequence"/>
</dbReference>
<name>A0A1B7LIZ5_9FIRM</name>
<feature type="transmembrane region" description="Helical" evidence="6">
    <location>
        <begin position="158"/>
        <end position="176"/>
    </location>
</feature>
<evidence type="ECO:0000313" key="7">
    <source>
        <dbReference type="EMBL" id="OAT86550.1"/>
    </source>
</evidence>
<dbReference type="RefSeq" id="WP_066666277.1">
    <property type="nucleotide sequence ID" value="NZ_LYVF01000013.1"/>
</dbReference>
<accession>A0A1B7LIZ5</accession>
<comment type="subcellular location">
    <subcellularLocation>
        <location evidence="6">Cell membrane</location>
        <topology evidence="6">Multi-pass membrane protein</topology>
    </subcellularLocation>
    <subcellularLocation>
        <location evidence="1">Membrane</location>
        <topology evidence="1">Multi-pass membrane protein</topology>
    </subcellularLocation>
</comment>
<proteinExistence type="inferred from homology"/>
<keyword evidence="5 6" id="KW-0472">Membrane</keyword>
<dbReference type="Pfam" id="PF01925">
    <property type="entry name" value="TauE"/>
    <property type="match status" value="1"/>
</dbReference>
<dbReference type="GO" id="GO:0005886">
    <property type="term" value="C:plasma membrane"/>
    <property type="evidence" value="ECO:0007669"/>
    <property type="project" value="UniProtKB-SubCell"/>
</dbReference>
<evidence type="ECO:0000256" key="4">
    <source>
        <dbReference type="ARBA" id="ARBA00022989"/>
    </source>
</evidence>
<keyword evidence="8" id="KW-1185">Reference proteome</keyword>
<reference evidence="7 8" key="1">
    <citation type="submission" date="2016-04" db="EMBL/GenBank/DDBJ databases">
        <authorList>
            <person name="Evans L.H."/>
            <person name="Alamgir A."/>
            <person name="Owens N."/>
            <person name="Weber N.D."/>
            <person name="Virtaneva K."/>
            <person name="Barbian K."/>
            <person name="Babar A."/>
            <person name="Rosenke K."/>
        </authorList>
    </citation>
    <scope>NUCLEOTIDE SEQUENCE [LARGE SCALE GENOMIC DNA]</scope>
    <source>
        <strain evidence="7 8">LMa1</strain>
    </source>
</reference>
<comment type="similarity">
    <text evidence="2 6">Belongs to the 4-toluene sulfonate uptake permease (TSUP) (TC 2.A.102) family.</text>
</comment>
<keyword evidence="3 6" id="KW-0812">Transmembrane</keyword>
<feature type="transmembrane region" description="Helical" evidence="6">
    <location>
        <begin position="225"/>
        <end position="243"/>
    </location>
</feature>
<feature type="transmembrane region" description="Helical" evidence="6">
    <location>
        <begin position="97"/>
        <end position="114"/>
    </location>
</feature>
<dbReference type="PANTHER" id="PTHR43701:SF2">
    <property type="entry name" value="MEMBRANE TRANSPORTER PROTEIN YJNA-RELATED"/>
    <property type="match status" value="1"/>
</dbReference>
<keyword evidence="4 6" id="KW-1133">Transmembrane helix</keyword>
<evidence type="ECO:0000256" key="2">
    <source>
        <dbReference type="ARBA" id="ARBA00009142"/>
    </source>
</evidence>
<dbReference type="InterPro" id="IPR002781">
    <property type="entry name" value="TM_pro_TauE-like"/>
</dbReference>
<dbReference type="OrthoDB" id="25340at2"/>